<dbReference type="RefSeq" id="WP_283442722.1">
    <property type="nucleotide sequence ID" value="NZ_FXUL01000009.1"/>
</dbReference>
<feature type="domain" description="Hydantoinase/oxoprolinase N-terminal" evidence="5">
    <location>
        <begin position="6"/>
        <end position="185"/>
    </location>
</feature>
<organism evidence="7 8">
    <name type="scientific">Noviherbaspirillum suwonense</name>
    <dbReference type="NCBI Taxonomy" id="1224511"/>
    <lineage>
        <taxon>Bacteria</taxon>
        <taxon>Pseudomonadati</taxon>
        <taxon>Pseudomonadota</taxon>
        <taxon>Betaproteobacteria</taxon>
        <taxon>Burkholderiales</taxon>
        <taxon>Oxalobacteraceae</taxon>
        <taxon>Noviherbaspirillum</taxon>
    </lineage>
</organism>
<dbReference type="InterPro" id="IPR045079">
    <property type="entry name" value="Oxoprolinase-like"/>
</dbReference>
<comment type="caution">
    <text evidence="7">The sequence shown here is derived from an EMBL/GenBank/DDBJ whole genome shotgun (WGS) entry which is preliminary data.</text>
</comment>
<evidence type="ECO:0000259" key="3">
    <source>
        <dbReference type="Pfam" id="PF01968"/>
    </source>
</evidence>
<evidence type="ECO:0000313" key="7">
    <source>
        <dbReference type="EMBL" id="SMP63313.1"/>
    </source>
</evidence>
<dbReference type="Pfam" id="PF05378">
    <property type="entry name" value="Hydant_A_N"/>
    <property type="match status" value="1"/>
</dbReference>
<proteinExistence type="inferred from homology"/>
<keyword evidence="8" id="KW-1185">Reference proteome</keyword>
<sequence length="1204" mass="130047">MQRWQFWVDRGGTFTDIVAKRPDGALLTHKLLSESPDQYRDAAVAGIRHLLGLKPDERIPLELVEAVKMGTTVATNALLERKGEPTVLATTRGFRDALRIAYQNRPRLFDRHIVLPELLYERVIEIDERVGAHGDLVQPLDEDAAERALRDAYDSGYRALAIVFMHGYRYTDHEAAVERIARRIGYTQVSASHATSPMQKLVSRGDTTVVDAYLSPILRRYVDQVADEMPGVNLQFMQSSGGLTDAHAFHGKDSILSGPAGGIVGMARTSKLAGFDKVIGFDMGGTSTDVSHYSGEFERVFETQVAGVRMRAPMMSIHTVAAGGGSVLHFDGSRYRVGPDSAGANPGPASYRRGGPLTVTDCNVLLGKIQPSHFPRVFGPDADQHLDRGPALDGLARMAADIAQATGRATLPEEVAEGFIDIAVGNMANAIKQISVQRGHDVMDYVLATFGGAGGQHACLVADALGMTRVFCHPLGGVLSAYGMGLADQTTMREAAVELQLEAQAMPVLQERLAQLADAARAELRRQGVPAERIVDIRRVHLRYEGTDSALIVPAGEMAAMQAAFEAAYRKRYSFLMAGKPLVVEAVSVEAIGPSDAPQETAPTRPPRSGALQPAETVRFYSHRAWHDAGLYKREDTRPGDLIRGPAIVAEANATTVVEPGWQAEVTPLDHLVLTRVEARPERRAMGTSADPVMLEIFNNLFMSIAEQMGLRLQNTAYSVNIKERLDFSCAIFDAHGHLIANAPHMPVHLGSMGESIKTVIAENSGKMRPGDVFMLNDPYNGGTHLPDVTVITPVFDEAGADILFYVGSRGHHADIGGTTPGSMPPDSTVVEEEGVLINNFKLVEQGRLREAETRALLAGARYPARNPDQNLGDLRAQVAANQKGVEELGKMVAHFGLDVVQAYMGHVQDNAEEAVRRVITALKDGAYEYRLDNGAVINVAIRVNHAERRADIDFTGTSPQLVNNFNAPSAVCMAAVLYVFRTLVDDEIPLNAGCLKPLNVIIPEGSMLKPRYPASVVSGNVETSTCITNALYGALGVMAAAQGTMNNFTFGNERYQYYETISGGSGAGDGFNGTDVVQTNMTNSRLTDPEILEFRFPVRLESYEIRPGTGGKGKWHGGNGGIRKVRFLEPMTASILSNNRIHAPFGMAGGEPGALGINRVERADGSTQMLKHVDKTQMQAGDVFVVETPGGGGYGMPETDSPG</sequence>
<reference evidence="7 8" key="1">
    <citation type="submission" date="2017-05" db="EMBL/GenBank/DDBJ databases">
        <authorList>
            <person name="Varghese N."/>
            <person name="Submissions S."/>
        </authorList>
    </citation>
    <scope>NUCLEOTIDE SEQUENCE [LARGE SCALE GENOMIC DNA]</scope>
    <source>
        <strain evidence="7 8">DSM 26001</strain>
    </source>
</reference>
<feature type="domain" description="Acetophenone carboxylase-like C-terminal" evidence="6">
    <location>
        <begin position="502"/>
        <end position="665"/>
    </location>
</feature>
<evidence type="ECO:0000259" key="6">
    <source>
        <dbReference type="Pfam" id="PF19278"/>
    </source>
</evidence>
<feature type="region of interest" description="Disordered" evidence="2">
    <location>
        <begin position="594"/>
        <end position="613"/>
    </location>
</feature>
<dbReference type="PANTHER" id="PTHR11365">
    <property type="entry name" value="5-OXOPROLINASE RELATED"/>
    <property type="match status" value="1"/>
</dbReference>
<feature type="domain" description="Hydantoinase A/oxoprolinase" evidence="3">
    <location>
        <begin position="204"/>
        <end position="491"/>
    </location>
</feature>
<dbReference type="InterPro" id="IPR049517">
    <property type="entry name" value="ACX-like_C"/>
</dbReference>
<dbReference type="InterPro" id="IPR008040">
    <property type="entry name" value="Hydant_A_N"/>
</dbReference>
<evidence type="ECO:0000256" key="2">
    <source>
        <dbReference type="SAM" id="MobiDB-lite"/>
    </source>
</evidence>
<evidence type="ECO:0000256" key="1">
    <source>
        <dbReference type="ARBA" id="ARBA00010403"/>
    </source>
</evidence>
<evidence type="ECO:0000259" key="4">
    <source>
        <dbReference type="Pfam" id="PF02538"/>
    </source>
</evidence>
<dbReference type="EMBL" id="FXUL01000009">
    <property type="protein sequence ID" value="SMP63313.1"/>
    <property type="molecule type" value="Genomic_DNA"/>
</dbReference>
<accession>A0ABY1QC26</accession>
<name>A0ABY1QC26_9BURK</name>
<dbReference type="Pfam" id="PF19278">
    <property type="entry name" value="Hydant_A_C"/>
    <property type="match status" value="1"/>
</dbReference>
<dbReference type="InterPro" id="IPR002821">
    <property type="entry name" value="Hydantoinase_A"/>
</dbReference>
<dbReference type="InterPro" id="IPR003692">
    <property type="entry name" value="Hydantoinase_B"/>
</dbReference>
<evidence type="ECO:0000259" key="5">
    <source>
        <dbReference type="Pfam" id="PF05378"/>
    </source>
</evidence>
<gene>
    <name evidence="7" type="ORF">SAMN06295970_10946</name>
</gene>
<comment type="similarity">
    <text evidence="1">Belongs to the oxoprolinase family.</text>
</comment>
<dbReference type="Pfam" id="PF02538">
    <property type="entry name" value="Hydantoinase_B"/>
    <property type="match status" value="1"/>
</dbReference>
<dbReference type="Pfam" id="PF01968">
    <property type="entry name" value="Hydantoinase_A"/>
    <property type="match status" value="1"/>
</dbReference>
<dbReference type="Proteomes" id="UP001158049">
    <property type="component" value="Unassembled WGS sequence"/>
</dbReference>
<dbReference type="PANTHER" id="PTHR11365:SF23">
    <property type="entry name" value="HYPOTHETICAL 5-OXOPROLINASE (EUROFUNG)-RELATED"/>
    <property type="match status" value="1"/>
</dbReference>
<protein>
    <submittedName>
        <fullName evidence="7">5-oxoprolinase (ATP-hydrolysing)</fullName>
    </submittedName>
</protein>
<feature type="domain" description="Hydantoinase B/oxoprolinase" evidence="4">
    <location>
        <begin position="691"/>
        <end position="1198"/>
    </location>
</feature>
<evidence type="ECO:0000313" key="8">
    <source>
        <dbReference type="Proteomes" id="UP001158049"/>
    </source>
</evidence>